<dbReference type="eggNOG" id="ENOG502S8TM">
    <property type="taxonomic scope" value="Eukaryota"/>
</dbReference>
<evidence type="ECO:0000259" key="1">
    <source>
        <dbReference type="Pfam" id="PF06985"/>
    </source>
</evidence>
<gene>
    <name evidence="2" type="ORF">HMPREF1541_10526</name>
</gene>
<dbReference type="InterPro" id="IPR010730">
    <property type="entry name" value="HET"/>
</dbReference>
<dbReference type="VEuPathDB" id="FungiDB:HMPREF1541_10526"/>
<dbReference type="EMBL" id="KB822715">
    <property type="protein sequence ID" value="ETN44346.1"/>
    <property type="molecule type" value="Genomic_DNA"/>
</dbReference>
<dbReference type="HOGENOM" id="CLU_002639_5_1_1"/>
<sequence length="506" mass="57316">MFRLTADNEHNLRNGLPCSAFPNIIQEALQVVKALSIRYLWVDSLCLMQDNVQELHSEFQQMGRIYAGGSVNIAAVVGDPDHLFFSRYSVGCGPLSTLITDGSLRSESRTRILDRAHWEDGVENAALLRRGWVYQERLLARRTLFFGAQHIFWECAGGRRSELYPELCSHSDRAVFEDSSHMYSAHDKSLVPLRARLQLHKDSTHEPLSKNQQSVALRTNTWHRVLCKYTSLDLTYPDDKLHAINGVVSRYSQITGYHWIAGLWQELLPQALLWSVFRTAAPRPETSLRYPSWSWASSDGLVNDLSIFNDHLDRVVAKSVSIGCRKPQHRSDQKSLEGYIKIKASGVRLLRDSGNKALGIASNGAVWCVQSSSDRATEAIPGHPLTYTTYNTIRRCWSSACQVFPSGYTGVIIASRTTAKSLKGRANDLGNRYWGLRGLILRQIQDDRPNIHAQIFQRVGRFDLWMDHDSVPDCVRPELFSLANYGQPPEPFDFDGADYLQEYTIV</sequence>
<proteinExistence type="predicted"/>
<dbReference type="PANTHER" id="PTHR33112:SF16">
    <property type="entry name" value="HETEROKARYON INCOMPATIBILITY DOMAIN-CONTAINING PROTEIN"/>
    <property type="match status" value="1"/>
</dbReference>
<evidence type="ECO:0000313" key="3">
    <source>
        <dbReference type="Proteomes" id="UP000030752"/>
    </source>
</evidence>
<feature type="domain" description="Heterokaryon incompatibility" evidence="1">
    <location>
        <begin position="17"/>
        <end position="136"/>
    </location>
</feature>
<reference evidence="2 3" key="1">
    <citation type="submission" date="2013-03" db="EMBL/GenBank/DDBJ databases">
        <title>The Genome Sequence of Phialophora europaea CBS 101466.</title>
        <authorList>
            <consortium name="The Broad Institute Genomics Platform"/>
            <person name="Cuomo C."/>
            <person name="de Hoog S."/>
            <person name="Gorbushina A."/>
            <person name="Walker B."/>
            <person name="Young S.K."/>
            <person name="Zeng Q."/>
            <person name="Gargeya S."/>
            <person name="Fitzgerald M."/>
            <person name="Haas B."/>
            <person name="Abouelleil A."/>
            <person name="Allen A.W."/>
            <person name="Alvarado L."/>
            <person name="Arachchi H.M."/>
            <person name="Berlin A.M."/>
            <person name="Chapman S.B."/>
            <person name="Gainer-Dewar J."/>
            <person name="Goldberg J."/>
            <person name="Griggs A."/>
            <person name="Gujja S."/>
            <person name="Hansen M."/>
            <person name="Howarth C."/>
            <person name="Imamovic A."/>
            <person name="Ireland A."/>
            <person name="Larimer J."/>
            <person name="McCowan C."/>
            <person name="Murphy C."/>
            <person name="Pearson M."/>
            <person name="Poon T.W."/>
            <person name="Priest M."/>
            <person name="Roberts A."/>
            <person name="Saif S."/>
            <person name="Shea T."/>
            <person name="Sisk P."/>
            <person name="Sykes S."/>
            <person name="Wortman J."/>
            <person name="Nusbaum C."/>
            <person name="Birren B."/>
        </authorList>
    </citation>
    <scope>NUCLEOTIDE SEQUENCE [LARGE SCALE GENOMIC DNA]</scope>
    <source>
        <strain evidence="2 3">CBS 101466</strain>
    </source>
</reference>
<accession>W2S6M5</accession>
<dbReference type="PANTHER" id="PTHR33112">
    <property type="entry name" value="DOMAIN PROTEIN, PUTATIVE-RELATED"/>
    <property type="match status" value="1"/>
</dbReference>
<dbReference type="InParanoid" id="W2S6M5"/>
<dbReference type="GeneID" id="19977865"/>
<name>W2S6M5_CYPE1</name>
<dbReference type="AlphaFoldDB" id="W2S6M5"/>
<evidence type="ECO:0000313" key="2">
    <source>
        <dbReference type="EMBL" id="ETN44346.1"/>
    </source>
</evidence>
<organism evidence="2 3">
    <name type="scientific">Cyphellophora europaea (strain CBS 101466)</name>
    <name type="common">Phialophora europaea</name>
    <dbReference type="NCBI Taxonomy" id="1220924"/>
    <lineage>
        <taxon>Eukaryota</taxon>
        <taxon>Fungi</taxon>
        <taxon>Dikarya</taxon>
        <taxon>Ascomycota</taxon>
        <taxon>Pezizomycotina</taxon>
        <taxon>Eurotiomycetes</taxon>
        <taxon>Chaetothyriomycetidae</taxon>
        <taxon>Chaetothyriales</taxon>
        <taxon>Cyphellophoraceae</taxon>
        <taxon>Cyphellophora</taxon>
    </lineage>
</organism>
<dbReference type="STRING" id="1220924.W2S6M5"/>
<keyword evidence="3" id="KW-1185">Reference proteome</keyword>
<dbReference type="OrthoDB" id="5125733at2759"/>
<dbReference type="RefSeq" id="XP_008713419.1">
    <property type="nucleotide sequence ID" value="XM_008715197.1"/>
</dbReference>
<dbReference type="Proteomes" id="UP000030752">
    <property type="component" value="Unassembled WGS sequence"/>
</dbReference>
<dbReference type="Pfam" id="PF06985">
    <property type="entry name" value="HET"/>
    <property type="match status" value="1"/>
</dbReference>
<protein>
    <recommendedName>
        <fullName evidence="1">Heterokaryon incompatibility domain-containing protein</fullName>
    </recommendedName>
</protein>